<dbReference type="SUPFAM" id="SSF48452">
    <property type="entry name" value="TPR-like"/>
    <property type="match status" value="1"/>
</dbReference>
<dbReference type="InterPro" id="IPR013105">
    <property type="entry name" value="TPR_2"/>
</dbReference>
<feature type="chain" id="PRO_5024442793" evidence="4">
    <location>
        <begin position="23"/>
        <end position="185"/>
    </location>
</feature>
<organism evidence="5 6">
    <name type="scientific">Alkalicaulis satelles</name>
    <dbReference type="NCBI Taxonomy" id="2609175"/>
    <lineage>
        <taxon>Bacteria</taxon>
        <taxon>Pseudomonadati</taxon>
        <taxon>Pseudomonadota</taxon>
        <taxon>Alphaproteobacteria</taxon>
        <taxon>Maricaulales</taxon>
        <taxon>Maricaulaceae</taxon>
        <taxon>Alkalicaulis</taxon>
    </lineage>
</organism>
<dbReference type="PANTHER" id="PTHR44858">
    <property type="entry name" value="TETRATRICOPEPTIDE REPEAT PROTEIN 6"/>
    <property type="match status" value="1"/>
</dbReference>
<feature type="signal peptide" evidence="4">
    <location>
        <begin position="1"/>
        <end position="22"/>
    </location>
</feature>
<dbReference type="PROSITE" id="PS50005">
    <property type="entry name" value="TPR"/>
    <property type="match status" value="1"/>
</dbReference>
<dbReference type="EMBL" id="VWOJ01000001">
    <property type="protein sequence ID" value="KAA5805278.1"/>
    <property type="molecule type" value="Genomic_DNA"/>
</dbReference>
<sequence length="185" mass="19938">MKHAAIPLALMAAALAAPGAQAQVIMGSSQAEACYHAVEAGDRGRAATLRRCEAGLEDMRLTPRDRAATHNNLGILLHRAGRSDEALVQFDRALRLDADKPAFWHNRGVAMMGLEDFTGAAEHFTRALDLGFDRPSHAYFNRALSREQAGDLAGAYDDLQAALDANPGFALARQELTRFVVEPSG</sequence>
<feature type="repeat" description="TPR" evidence="3">
    <location>
        <begin position="67"/>
        <end position="100"/>
    </location>
</feature>
<dbReference type="SMART" id="SM00028">
    <property type="entry name" value="TPR"/>
    <property type="match status" value="3"/>
</dbReference>
<proteinExistence type="predicted"/>
<accession>A0A5M6ZPU9</accession>
<gene>
    <name evidence="5" type="ORF">F1654_04670</name>
</gene>
<dbReference type="AlphaFoldDB" id="A0A5M6ZPU9"/>
<comment type="caution">
    <text evidence="5">The sequence shown here is derived from an EMBL/GenBank/DDBJ whole genome shotgun (WGS) entry which is preliminary data.</text>
</comment>
<evidence type="ECO:0000256" key="3">
    <source>
        <dbReference type="PROSITE-ProRule" id="PRU00339"/>
    </source>
</evidence>
<evidence type="ECO:0000313" key="6">
    <source>
        <dbReference type="Proteomes" id="UP000325122"/>
    </source>
</evidence>
<dbReference type="Proteomes" id="UP000325122">
    <property type="component" value="Unassembled WGS sequence"/>
</dbReference>
<dbReference type="Pfam" id="PF07719">
    <property type="entry name" value="TPR_2"/>
    <property type="match status" value="1"/>
</dbReference>
<name>A0A5M6ZPU9_9PROT</name>
<keyword evidence="4" id="KW-0732">Signal</keyword>
<dbReference type="InterPro" id="IPR050498">
    <property type="entry name" value="Ycf3"/>
</dbReference>
<keyword evidence="2 3" id="KW-0802">TPR repeat</keyword>
<evidence type="ECO:0000256" key="2">
    <source>
        <dbReference type="ARBA" id="ARBA00022803"/>
    </source>
</evidence>
<evidence type="ECO:0000256" key="1">
    <source>
        <dbReference type="ARBA" id="ARBA00022737"/>
    </source>
</evidence>
<evidence type="ECO:0000256" key="4">
    <source>
        <dbReference type="SAM" id="SignalP"/>
    </source>
</evidence>
<dbReference type="PANTHER" id="PTHR44858:SF1">
    <property type="entry name" value="UDP-N-ACETYLGLUCOSAMINE--PEPTIDE N-ACETYLGLUCOSAMINYLTRANSFERASE SPINDLY-RELATED"/>
    <property type="match status" value="1"/>
</dbReference>
<protein>
    <submittedName>
        <fullName evidence="5">Uncharacterized protein</fullName>
    </submittedName>
</protein>
<dbReference type="InterPro" id="IPR011990">
    <property type="entry name" value="TPR-like_helical_dom_sf"/>
</dbReference>
<dbReference type="RefSeq" id="WP_150022310.1">
    <property type="nucleotide sequence ID" value="NZ_VWOJ01000001.1"/>
</dbReference>
<reference evidence="5 6" key="1">
    <citation type="submission" date="2019-09" db="EMBL/GenBank/DDBJ databases">
        <authorList>
            <person name="Kevbrin V."/>
            <person name="Grouzdev D.S."/>
        </authorList>
    </citation>
    <scope>NUCLEOTIDE SEQUENCE [LARGE SCALE GENOMIC DNA]</scope>
    <source>
        <strain evidence="5 6">G-192</strain>
    </source>
</reference>
<evidence type="ECO:0000313" key="5">
    <source>
        <dbReference type="EMBL" id="KAA5805278.1"/>
    </source>
</evidence>
<keyword evidence="1" id="KW-0677">Repeat</keyword>
<dbReference type="Gene3D" id="1.25.40.10">
    <property type="entry name" value="Tetratricopeptide repeat domain"/>
    <property type="match status" value="1"/>
</dbReference>
<keyword evidence="6" id="KW-1185">Reference proteome</keyword>
<dbReference type="InterPro" id="IPR019734">
    <property type="entry name" value="TPR_rpt"/>
</dbReference>